<sequence>FPLPPLIPSFLTPFLTHRGRHNVASSSLRLSHRDSYRTRMRRQKEGSSCDRSCWSSARWWCPSCWSPRPCEWREQDSLGRDVTDGSNWRGDWSLRRDEHEEKTSS</sequence>
<evidence type="ECO:0000313" key="2">
    <source>
        <dbReference type="Proteomes" id="UP001432027"/>
    </source>
</evidence>
<dbReference type="AlphaFoldDB" id="A0AAV5UEC1"/>
<proteinExistence type="predicted"/>
<name>A0AAV5UEC1_9BILA</name>
<evidence type="ECO:0008006" key="3">
    <source>
        <dbReference type="Google" id="ProtNLM"/>
    </source>
</evidence>
<protein>
    <recommendedName>
        <fullName evidence="3">Ribosomal protein</fullName>
    </recommendedName>
</protein>
<feature type="non-terminal residue" evidence="1">
    <location>
        <position position="1"/>
    </location>
</feature>
<dbReference type="EMBL" id="BTSX01000006">
    <property type="protein sequence ID" value="GMT04791.1"/>
    <property type="molecule type" value="Genomic_DNA"/>
</dbReference>
<keyword evidence="2" id="KW-1185">Reference proteome</keyword>
<accession>A0AAV5UEC1</accession>
<comment type="caution">
    <text evidence="1">The sequence shown here is derived from an EMBL/GenBank/DDBJ whole genome shotgun (WGS) entry which is preliminary data.</text>
</comment>
<gene>
    <name evidence="1" type="ORF">PENTCL1PPCAC_26965</name>
</gene>
<reference evidence="1" key="1">
    <citation type="submission" date="2023-10" db="EMBL/GenBank/DDBJ databases">
        <title>Genome assembly of Pristionchus species.</title>
        <authorList>
            <person name="Yoshida K."/>
            <person name="Sommer R.J."/>
        </authorList>
    </citation>
    <scope>NUCLEOTIDE SEQUENCE</scope>
    <source>
        <strain evidence="1">RS0144</strain>
    </source>
</reference>
<organism evidence="1 2">
    <name type="scientific">Pristionchus entomophagus</name>
    <dbReference type="NCBI Taxonomy" id="358040"/>
    <lineage>
        <taxon>Eukaryota</taxon>
        <taxon>Metazoa</taxon>
        <taxon>Ecdysozoa</taxon>
        <taxon>Nematoda</taxon>
        <taxon>Chromadorea</taxon>
        <taxon>Rhabditida</taxon>
        <taxon>Rhabditina</taxon>
        <taxon>Diplogasteromorpha</taxon>
        <taxon>Diplogasteroidea</taxon>
        <taxon>Neodiplogasteridae</taxon>
        <taxon>Pristionchus</taxon>
    </lineage>
</organism>
<evidence type="ECO:0000313" key="1">
    <source>
        <dbReference type="EMBL" id="GMT04791.1"/>
    </source>
</evidence>
<dbReference type="Proteomes" id="UP001432027">
    <property type="component" value="Unassembled WGS sequence"/>
</dbReference>